<comment type="similarity">
    <text evidence="1">Belongs to the NAD(P)-dependent epimerase/dehydratase family.</text>
</comment>
<proteinExistence type="inferred from homology"/>
<dbReference type="Pfam" id="PF01370">
    <property type="entry name" value="Epimerase"/>
    <property type="match status" value="1"/>
</dbReference>
<dbReference type="InterPro" id="IPR001509">
    <property type="entry name" value="Epimerase_deHydtase"/>
</dbReference>
<sequence>MAQPDVLVTGSAGHLGCALMLSLPSLGYTPLGLDILQSDTTSVIGSVADRALIRRLLAENPTIKHILHTATLHKPHVGSHTKEDFIQTNITGTLILLEEAARLGSRLESFVYTSTTSAFGSALSPAKGLPAAWIDEAVVPVPKNIYGVTKVAAEDMCYLVHKQTALPVLVLRTSRFFPEEDDDEERRSSMNGDNLKLCELTYRRVDIADVVQSCVCAMGKARELGWGKYIISAPSPFLRDEETLKGLDSDPGRIIRHLVPAAAEAFAKKGWKWLERIDRVYDSSKAMKELGWKPRYTFEASIARLCRGEDWKSELTAQVGKKGYHSVPTGVYTLK</sequence>
<comment type="caution">
    <text evidence="3">The sequence shown here is derived from an EMBL/GenBank/DDBJ whole genome shotgun (WGS) entry which is preliminary data.</text>
</comment>
<keyword evidence="4" id="KW-1185">Reference proteome</keyword>
<dbReference type="AlphaFoldDB" id="A0AA38RN28"/>
<dbReference type="EMBL" id="JANBVO010000006">
    <property type="protein sequence ID" value="KAJ9151311.1"/>
    <property type="molecule type" value="Genomic_DNA"/>
</dbReference>
<evidence type="ECO:0000313" key="3">
    <source>
        <dbReference type="EMBL" id="KAJ9151311.1"/>
    </source>
</evidence>
<organism evidence="3 4">
    <name type="scientific">Pleurostoma richardsiae</name>
    <dbReference type="NCBI Taxonomy" id="41990"/>
    <lineage>
        <taxon>Eukaryota</taxon>
        <taxon>Fungi</taxon>
        <taxon>Dikarya</taxon>
        <taxon>Ascomycota</taxon>
        <taxon>Pezizomycotina</taxon>
        <taxon>Sordariomycetes</taxon>
        <taxon>Sordariomycetidae</taxon>
        <taxon>Calosphaeriales</taxon>
        <taxon>Pleurostomataceae</taxon>
        <taxon>Pleurostoma</taxon>
    </lineage>
</organism>
<dbReference type="CDD" id="cd08946">
    <property type="entry name" value="SDR_e"/>
    <property type="match status" value="1"/>
</dbReference>
<feature type="domain" description="NAD-dependent epimerase/dehydratase" evidence="2">
    <location>
        <begin position="6"/>
        <end position="183"/>
    </location>
</feature>
<accession>A0AA38RN28</accession>
<dbReference type="InterPro" id="IPR036291">
    <property type="entry name" value="NAD(P)-bd_dom_sf"/>
</dbReference>
<dbReference type="SUPFAM" id="SSF51735">
    <property type="entry name" value="NAD(P)-binding Rossmann-fold domains"/>
    <property type="match status" value="1"/>
</dbReference>
<evidence type="ECO:0000259" key="2">
    <source>
        <dbReference type="Pfam" id="PF01370"/>
    </source>
</evidence>
<protein>
    <submittedName>
        <fullName evidence="3">NAD dependent epimerase/dehydratase family protein</fullName>
    </submittedName>
</protein>
<evidence type="ECO:0000313" key="4">
    <source>
        <dbReference type="Proteomes" id="UP001174694"/>
    </source>
</evidence>
<name>A0AA38RN28_9PEZI</name>
<dbReference type="Proteomes" id="UP001174694">
    <property type="component" value="Unassembled WGS sequence"/>
</dbReference>
<gene>
    <name evidence="3" type="ORF">NKR23_g3281</name>
</gene>
<evidence type="ECO:0000256" key="1">
    <source>
        <dbReference type="ARBA" id="ARBA00007637"/>
    </source>
</evidence>
<dbReference type="Gene3D" id="3.40.50.720">
    <property type="entry name" value="NAD(P)-binding Rossmann-like Domain"/>
    <property type="match status" value="1"/>
</dbReference>
<reference evidence="3" key="1">
    <citation type="submission" date="2022-07" db="EMBL/GenBank/DDBJ databases">
        <title>Fungi with potential for degradation of polypropylene.</title>
        <authorList>
            <person name="Gostincar C."/>
        </authorList>
    </citation>
    <scope>NUCLEOTIDE SEQUENCE</scope>
    <source>
        <strain evidence="3">EXF-13308</strain>
    </source>
</reference>
<dbReference type="PANTHER" id="PTHR43000">
    <property type="entry name" value="DTDP-D-GLUCOSE 4,6-DEHYDRATASE-RELATED"/>
    <property type="match status" value="1"/>
</dbReference>